<evidence type="ECO:0000313" key="2">
    <source>
        <dbReference type="Proteomes" id="UP000241473"/>
    </source>
</evidence>
<sequence>MDEPLLPPIYAGTSSLVYVRLHGRGSPAWYGYLYSDVELAEWAGRVRGFAEDRGLLR</sequence>
<dbReference type="EMBL" id="NEXB01000123">
    <property type="protein sequence ID" value="PSN85983.1"/>
    <property type="molecule type" value="Genomic_DNA"/>
</dbReference>
<dbReference type="Proteomes" id="UP000241473">
    <property type="component" value="Unassembled WGS sequence"/>
</dbReference>
<dbReference type="AlphaFoldDB" id="A0A2R6AI32"/>
<evidence type="ECO:0000313" key="1">
    <source>
        <dbReference type="EMBL" id="PSN85983.1"/>
    </source>
</evidence>
<reference evidence="1 2" key="1">
    <citation type="submission" date="2017-04" db="EMBL/GenBank/DDBJ databases">
        <title>Novel microbial lineages endemic to geothermal iron-oxide mats fill important gaps in the evolutionary history of Archaea.</title>
        <authorList>
            <person name="Jay Z.J."/>
            <person name="Beam J.P."/>
            <person name="Dlakic M."/>
            <person name="Rusch D.B."/>
            <person name="Kozubal M.A."/>
            <person name="Inskeep W.P."/>
        </authorList>
    </citation>
    <scope>NUCLEOTIDE SEQUENCE [LARGE SCALE GENOMIC DNA]</scope>
    <source>
        <strain evidence="1">OSP_C</strain>
    </source>
</reference>
<proteinExistence type="predicted"/>
<name>A0A2R6AI32_9ARCH</name>
<dbReference type="InterPro" id="IPR002763">
    <property type="entry name" value="DUF72"/>
</dbReference>
<dbReference type="InterPro" id="IPR036520">
    <property type="entry name" value="UPF0759_sf"/>
</dbReference>
<organism evidence="1 2">
    <name type="scientific">Candidatus Marsarchaeota G1 archaeon OSP_C</name>
    <dbReference type="NCBI Taxonomy" id="1978154"/>
    <lineage>
        <taxon>Archaea</taxon>
        <taxon>Candidatus Marsarchaeota</taxon>
        <taxon>Candidatus Marsarchaeota group 1</taxon>
    </lineage>
</organism>
<dbReference type="SUPFAM" id="SSF117396">
    <property type="entry name" value="TM1631-like"/>
    <property type="match status" value="1"/>
</dbReference>
<accession>A0A2R6AI32</accession>
<comment type="caution">
    <text evidence="1">The sequence shown here is derived from an EMBL/GenBank/DDBJ whole genome shotgun (WGS) entry which is preliminary data.</text>
</comment>
<dbReference type="Pfam" id="PF01904">
    <property type="entry name" value="DUF72"/>
    <property type="match status" value="1"/>
</dbReference>
<dbReference type="Gene3D" id="3.20.20.410">
    <property type="entry name" value="Protein of unknown function UPF0759"/>
    <property type="match status" value="1"/>
</dbReference>
<protein>
    <submittedName>
        <fullName evidence="1">Uncharacterized protein</fullName>
    </submittedName>
</protein>
<gene>
    <name evidence="1" type="ORF">B9Q00_10655</name>
</gene>